<feature type="compositionally biased region" description="Low complexity" evidence="7">
    <location>
        <begin position="1"/>
        <end position="19"/>
    </location>
</feature>
<feature type="transmembrane region" description="Helical" evidence="8">
    <location>
        <begin position="282"/>
        <end position="299"/>
    </location>
</feature>
<evidence type="ECO:0000313" key="10">
    <source>
        <dbReference type="Proteomes" id="UP000007993"/>
    </source>
</evidence>
<keyword evidence="3" id="KW-1003">Cell membrane</keyword>
<dbReference type="InterPro" id="IPR018383">
    <property type="entry name" value="UPF0324_pro"/>
</dbReference>
<feature type="transmembrane region" description="Helical" evidence="8">
    <location>
        <begin position="407"/>
        <end position="428"/>
    </location>
</feature>
<organism evidence="9 10">
    <name type="scientific">Rhodopirellula baltica SH28</name>
    <dbReference type="NCBI Taxonomy" id="993517"/>
    <lineage>
        <taxon>Bacteria</taxon>
        <taxon>Pseudomonadati</taxon>
        <taxon>Planctomycetota</taxon>
        <taxon>Planctomycetia</taxon>
        <taxon>Pirellulales</taxon>
        <taxon>Pirellulaceae</taxon>
        <taxon>Rhodopirellula</taxon>
    </lineage>
</organism>
<feature type="transmembrane region" description="Helical" evidence="8">
    <location>
        <begin position="311"/>
        <end position="333"/>
    </location>
</feature>
<proteinExistence type="inferred from homology"/>
<feature type="transmembrane region" description="Helical" evidence="8">
    <location>
        <begin position="487"/>
        <end position="504"/>
    </location>
</feature>
<evidence type="ECO:0000256" key="6">
    <source>
        <dbReference type="ARBA" id="ARBA00023136"/>
    </source>
</evidence>
<feature type="transmembrane region" description="Helical" evidence="8">
    <location>
        <begin position="449"/>
        <end position="467"/>
    </location>
</feature>
<gene>
    <name evidence="9" type="ORF">RBSH_04106</name>
</gene>
<feature type="transmembrane region" description="Helical" evidence="8">
    <location>
        <begin position="227"/>
        <end position="244"/>
    </location>
</feature>
<evidence type="ECO:0000256" key="8">
    <source>
        <dbReference type="SAM" id="Phobius"/>
    </source>
</evidence>
<dbReference type="Proteomes" id="UP000007993">
    <property type="component" value="Unassembled WGS sequence"/>
</dbReference>
<sequence>MNSNTPSSDNSSPDKVSSDTSDMASAGDDSALATPPSRPSLWKDMTTNEDWWAIWCAALLLLIAFAAVWIGQPENLSELIAGSTMEEVSQVETAPENAGLENAGPAAEAENEAIETENTAPAEDTELEVAETQEVAEEEPYEYASPLKPFLAKPGKWTGNPLDAVSSSWSGILGVFLIIAALFAFANQMRGKSAGAFLAAFPVVFLLATLAYWMSGQSVVKAYNLEYALWALLVGLIISNTVGTPDFLRPAISTEFYIKTGLVLLGAEVLMSRLLALGLPGVFVAWLVTPVVLITTYWFGQKVLKIQSKSLNMVISADMSVCGVSAAIATAAACKAKKEELSLSIGLSLGFTVIMMAVMPAVITAMGIDPILGGAWLGGTIDSTGAVAAAGAVLGDEALEVAATVKMIQNILIGVTAFCVAIYWVTFVERDPAGPKIGISEIWYRFPKFVLGFVSMSILFSILYSYMTNGPELINAMIGGSTKTLRGWFFCLAFVSIGLETNFRQLLPQLKGGKPLVLYVCGQSLNLVLTLVMAYLMFKVVFADTVAP</sequence>
<feature type="transmembrane region" description="Helical" evidence="8">
    <location>
        <begin position="51"/>
        <end position="70"/>
    </location>
</feature>
<reference evidence="9 10" key="1">
    <citation type="journal article" date="2013" name="Mar. Genomics">
        <title>Expression of sulfatases in Rhodopirellula baltica and the diversity of sulfatases in the genus Rhodopirellula.</title>
        <authorList>
            <person name="Wegner C.E."/>
            <person name="Richter-Heitmann T."/>
            <person name="Klindworth A."/>
            <person name="Klockow C."/>
            <person name="Richter M."/>
            <person name="Achstetter T."/>
            <person name="Glockner F.O."/>
            <person name="Harder J."/>
        </authorList>
    </citation>
    <scope>NUCLEOTIDE SEQUENCE [LARGE SCALE GENOMIC DNA]</scope>
    <source>
        <strain evidence="9 10">SH28</strain>
    </source>
</reference>
<feature type="transmembrane region" description="Helical" evidence="8">
    <location>
        <begin position="194"/>
        <end position="215"/>
    </location>
</feature>
<comment type="subcellular location">
    <subcellularLocation>
        <location evidence="1">Cell membrane</location>
        <topology evidence="1">Multi-pass membrane protein</topology>
    </subcellularLocation>
</comment>
<dbReference type="AlphaFoldDB" id="K5DCU8"/>
<evidence type="ECO:0000256" key="4">
    <source>
        <dbReference type="ARBA" id="ARBA00022692"/>
    </source>
</evidence>
<evidence type="ECO:0000256" key="3">
    <source>
        <dbReference type="ARBA" id="ARBA00022475"/>
    </source>
</evidence>
<feature type="region of interest" description="Disordered" evidence="7">
    <location>
        <begin position="1"/>
        <end position="41"/>
    </location>
</feature>
<evidence type="ECO:0000256" key="7">
    <source>
        <dbReference type="SAM" id="MobiDB-lite"/>
    </source>
</evidence>
<feature type="compositionally biased region" description="Low complexity" evidence="7">
    <location>
        <begin position="96"/>
        <end position="108"/>
    </location>
</feature>
<dbReference type="Pfam" id="PF03601">
    <property type="entry name" value="Cons_hypoth698"/>
    <property type="match status" value="1"/>
</dbReference>
<feature type="transmembrane region" description="Helical" evidence="8">
    <location>
        <begin position="345"/>
        <end position="368"/>
    </location>
</feature>
<accession>K5DCU8</accession>
<feature type="transmembrane region" description="Helical" evidence="8">
    <location>
        <begin position="375"/>
        <end position="395"/>
    </location>
</feature>
<dbReference type="EMBL" id="AMCW01000117">
    <property type="protein sequence ID" value="EKK00659.1"/>
    <property type="molecule type" value="Genomic_DNA"/>
</dbReference>
<keyword evidence="4 8" id="KW-0812">Transmembrane</keyword>
<evidence type="ECO:0000256" key="1">
    <source>
        <dbReference type="ARBA" id="ARBA00004651"/>
    </source>
</evidence>
<dbReference type="PANTHER" id="PTHR30106:SF1">
    <property type="entry name" value="UPF0324 MEMBRANE PROTEIN FN0533"/>
    <property type="match status" value="1"/>
</dbReference>
<feature type="region of interest" description="Disordered" evidence="7">
    <location>
        <begin position="95"/>
        <end position="120"/>
    </location>
</feature>
<dbReference type="GO" id="GO:0005886">
    <property type="term" value="C:plasma membrane"/>
    <property type="evidence" value="ECO:0007669"/>
    <property type="project" value="UniProtKB-SubCell"/>
</dbReference>
<dbReference type="PANTHER" id="PTHR30106">
    <property type="entry name" value="INNER MEMBRANE PROTEIN YEIH-RELATED"/>
    <property type="match status" value="1"/>
</dbReference>
<feature type="transmembrane region" description="Helical" evidence="8">
    <location>
        <begin position="516"/>
        <end position="538"/>
    </location>
</feature>
<keyword evidence="5 8" id="KW-1133">Transmembrane helix</keyword>
<protein>
    <submittedName>
        <fullName evidence="9">Protein family</fullName>
    </submittedName>
</protein>
<evidence type="ECO:0000256" key="2">
    <source>
        <dbReference type="ARBA" id="ARBA00007977"/>
    </source>
</evidence>
<evidence type="ECO:0000313" key="9">
    <source>
        <dbReference type="EMBL" id="EKK00659.1"/>
    </source>
</evidence>
<dbReference type="PATRIC" id="fig|993517.3.peg.4458"/>
<comment type="similarity">
    <text evidence="2">Belongs to the UPF0324 family.</text>
</comment>
<comment type="caution">
    <text evidence="9">The sequence shown here is derived from an EMBL/GenBank/DDBJ whole genome shotgun (WGS) entry which is preliminary data.</text>
</comment>
<name>K5DCU8_RHOBT</name>
<evidence type="ECO:0000256" key="5">
    <source>
        <dbReference type="ARBA" id="ARBA00022989"/>
    </source>
</evidence>
<keyword evidence="6 8" id="KW-0472">Membrane</keyword>
<feature type="transmembrane region" description="Helical" evidence="8">
    <location>
        <begin position="169"/>
        <end position="187"/>
    </location>
</feature>